<gene>
    <name evidence="1" type="ORF">CR513_51185</name>
</gene>
<feature type="non-terminal residue" evidence="1">
    <location>
        <position position="1"/>
    </location>
</feature>
<sequence>MFLLQIIWTLCFKLFKIFFATIAKRMDILSKNVQQGHQVDSPIPSSFPNPSPIQQNVPSNVPTLIPRMVQQMIISSFSTLGFLGKSSSPWYFNSRASNHITSNAQLLTNIKNIMEISRSILLMGINCLSLQLNQNSGKKIVKGPKVGCLFPIRFLLSPNLFLPLVSCNFDIVDYQCLGHPNSNILHDMLKYDFLGNKHTSSLNVVHFDCISCKLAKSKILSFLTHHSNVTQPFDIIHSDVWEVAPNIYHANCKYFLTFIDNYSCFT</sequence>
<proteinExistence type="predicted"/>
<protein>
    <recommendedName>
        <fullName evidence="3">GAG-pre-integrase domain-containing protein</fullName>
    </recommendedName>
</protein>
<accession>A0A371EUE5</accession>
<dbReference type="OrthoDB" id="1706811at2759"/>
<evidence type="ECO:0000313" key="1">
    <source>
        <dbReference type="EMBL" id="RDX69670.1"/>
    </source>
</evidence>
<name>A0A371EUE5_MUCPR</name>
<dbReference type="EMBL" id="QJKJ01012013">
    <property type="protein sequence ID" value="RDX69670.1"/>
    <property type="molecule type" value="Genomic_DNA"/>
</dbReference>
<evidence type="ECO:0000313" key="2">
    <source>
        <dbReference type="Proteomes" id="UP000257109"/>
    </source>
</evidence>
<dbReference type="Proteomes" id="UP000257109">
    <property type="component" value="Unassembled WGS sequence"/>
</dbReference>
<reference evidence="1" key="1">
    <citation type="submission" date="2018-05" db="EMBL/GenBank/DDBJ databases">
        <title>Draft genome of Mucuna pruriens seed.</title>
        <authorList>
            <person name="Nnadi N.E."/>
            <person name="Vos R."/>
            <person name="Hasami M.H."/>
            <person name="Devisetty U.K."/>
            <person name="Aguiy J.C."/>
        </authorList>
    </citation>
    <scope>NUCLEOTIDE SEQUENCE [LARGE SCALE GENOMIC DNA]</scope>
    <source>
        <strain evidence="1">JCA_2017</strain>
    </source>
</reference>
<comment type="caution">
    <text evidence="1">The sequence shown here is derived from an EMBL/GenBank/DDBJ whole genome shotgun (WGS) entry which is preliminary data.</text>
</comment>
<evidence type="ECO:0008006" key="3">
    <source>
        <dbReference type="Google" id="ProtNLM"/>
    </source>
</evidence>
<keyword evidence="2" id="KW-1185">Reference proteome</keyword>
<organism evidence="1 2">
    <name type="scientific">Mucuna pruriens</name>
    <name type="common">Velvet bean</name>
    <name type="synonym">Dolichos pruriens</name>
    <dbReference type="NCBI Taxonomy" id="157652"/>
    <lineage>
        <taxon>Eukaryota</taxon>
        <taxon>Viridiplantae</taxon>
        <taxon>Streptophyta</taxon>
        <taxon>Embryophyta</taxon>
        <taxon>Tracheophyta</taxon>
        <taxon>Spermatophyta</taxon>
        <taxon>Magnoliopsida</taxon>
        <taxon>eudicotyledons</taxon>
        <taxon>Gunneridae</taxon>
        <taxon>Pentapetalae</taxon>
        <taxon>rosids</taxon>
        <taxon>fabids</taxon>
        <taxon>Fabales</taxon>
        <taxon>Fabaceae</taxon>
        <taxon>Papilionoideae</taxon>
        <taxon>50 kb inversion clade</taxon>
        <taxon>NPAAA clade</taxon>
        <taxon>indigoferoid/millettioid clade</taxon>
        <taxon>Phaseoleae</taxon>
        <taxon>Mucuna</taxon>
    </lineage>
</organism>
<dbReference type="AlphaFoldDB" id="A0A371EUE5"/>